<name>A0A3N1NPF3_9GAMM</name>
<dbReference type="InterPro" id="IPR000653">
    <property type="entry name" value="DegT/StrS_aminotransferase"/>
</dbReference>
<dbReference type="GO" id="GO:0030170">
    <property type="term" value="F:pyridoxal phosphate binding"/>
    <property type="evidence" value="ECO:0007669"/>
    <property type="project" value="TreeGrafter"/>
</dbReference>
<proteinExistence type="inferred from homology"/>
<evidence type="ECO:0000256" key="3">
    <source>
        <dbReference type="RuleBase" id="RU004508"/>
    </source>
</evidence>
<evidence type="ECO:0000256" key="2">
    <source>
        <dbReference type="ARBA" id="ARBA00037999"/>
    </source>
</evidence>
<accession>A0A3N1NPF3</accession>
<evidence type="ECO:0000256" key="1">
    <source>
        <dbReference type="ARBA" id="ARBA00022898"/>
    </source>
</evidence>
<dbReference type="Gene3D" id="3.40.640.10">
    <property type="entry name" value="Type I PLP-dependent aspartate aminotransferase-like (Major domain)"/>
    <property type="match status" value="1"/>
</dbReference>
<organism evidence="4 5">
    <name type="scientific">Marinimicrobium koreense</name>
    <dbReference type="NCBI Taxonomy" id="306545"/>
    <lineage>
        <taxon>Bacteria</taxon>
        <taxon>Pseudomonadati</taxon>
        <taxon>Pseudomonadota</taxon>
        <taxon>Gammaproteobacteria</taxon>
        <taxon>Cellvibrionales</taxon>
        <taxon>Cellvibrionaceae</taxon>
        <taxon>Marinimicrobium</taxon>
    </lineage>
</organism>
<keyword evidence="5" id="KW-1185">Reference proteome</keyword>
<evidence type="ECO:0000313" key="5">
    <source>
        <dbReference type="Proteomes" id="UP000273643"/>
    </source>
</evidence>
<dbReference type="InterPro" id="IPR015424">
    <property type="entry name" value="PyrdxlP-dep_Trfase"/>
</dbReference>
<sequence>MEALGSLVRGHLPPAGENVLVGPASSASEATQFPGYVATWVDSGTSALALGLLDIAQRQRREGRNEVIIPAYCCPDLVAAIHYAGLFPVVVDLAADDCGYDLGSLTSALSDTTCAVIAVNFLGLSDDLGALRSRLSHFPEVVLIEDNAQWFPDASDTSRLTGDYVVFSFGRGKPVSLLGGGVLLHRNPLEVSTPAPRSFSAAQRLTLRLKYAAYNQLLKPLCYQVLSRNPLIKLGETRYSPLGNIEGMDDLRYSLLDRNIVQHRARACAAEQAYDQALKGVNALTGLFSGRRRRLLRYPILVPDAVTQQRIMARLKGYGVTTLYQRTIDAFVNSGDLRKGGLCPNATDFASRLLTLPVHSRVTARHQALIISEILRELGRAG</sequence>
<dbReference type="Gene3D" id="3.90.1150.10">
    <property type="entry name" value="Aspartate Aminotransferase, domain 1"/>
    <property type="match status" value="1"/>
</dbReference>
<dbReference type="InterPro" id="IPR015421">
    <property type="entry name" value="PyrdxlP-dep_Trfase_major"/>
</dbReference>
<comment type="caution">
    <text evidence="4">The sequence shown here is derived from an EMBL/GenBank/DDBJ whole genome shotgun (WGS) entry which is preliminary data.</text>
</comment>
<evidence type="ECO:0000313" key="4">
    <source>
        <dbReference type="EMBL" id="ROQ18075.1"/>
    </source>
</evidence>
<comment type="similarity">
    <text evidence="2 3">Belongs to the DegT/DnrJ/EryC1 family.</text>
</comment>
<dbReference type="Proteomes" id="UP000273643">
    <property type="component" value="Unassembled WGS sequence"/>
</dbReference>
<gene>
    <name evidence="4" type="ORF">EDC38_3048</name>
</gene>
<dbReference type="SUPFAM" id="SSF53383">
    <property type="entry name" value="PLP-dependent transferases"/>
    <property type="match status" value="1"/>
</dbReference>
<reference evidence="4 5" key="1">
    <citation type="submission" date="2018-11" db="EMBL/GenBank/DDBJ databases">
        <title>Genomic Encyclopedia of Type Strains, Phase IV (KMG-IV): sequencing the most valuable type-strain genomes for metagenomic binning, comparative biology and taxonomic classification.</title>
        <authorList>
            <person name="Goeker M."/>
        </authorList>
    </citation>
    <scope>NUCLEOTIDE SEQUENCE [LARGE SCALE GENOMIC DNA]</scope>
    <source>
        <strain evidence="4 5">DSM 16974</strain>
    </source>
</reference>
<dbReference type="OrthoDB" id="6379669at2"/>
<keyword evidence="1 3" id="KW-0663">Pyridoxal phosphate</keyword>
<dbReference type="GO" id="GO:0008483">
    <property type="term" value="F:transaminase activity"/>
    <property type="evidence" value="ECO:0007669"/>
    <property type="project" value="TreeGrafter"/>
</dbReference>
<protein>
    <submittedName>
        <fullName evidence="4">dTDP-4-amino-4,6-dideoxygalactose transaminase</fullName>
    </submittedName>
</protein>
<dbReference type="Pfam" id="PF01041">
    <property type="entry name" value="DegT_DnrJ_EryC1"/>
    <property type="match status" value="1"/>
</dbReference>
<dbReference type="EMBL" id="RJUK01000003">
    <property type="protein sequence ID" value="ROQ18075.1"/>
    <property type="molecule type" value="Genomic_DNA"/>
</dbReference>
<dbReference type="InterPro" id="IPR015422">
    <property type="entry name" value="PyrdxlP-dep_Trfase_small"/>
</dbReference>
<dbReference type="AlphaFoldDB" id="A0A3N1NPF3"/>
<dbReference type="PANTHER" id="PTHR30244">
    <property type="entry name" value="TRANSAMINASE"/>
    <property type="match status" value="1"/>
</dbReference>
<dbReference type="PANTHER" id="PTHR30244:SF34">
    <property type="entry name" value="DTDP-4-AMINO-4,6-DIDEOXYGALACTOSE TRANSAMINASE"/>
    <property type="match status" value="1"/>
</dbReference>
<dbReference type="GO" id="GO:0000271">
    <property type="term" value="P:polysaccharide biosynthetic process"/>
    <property type="evidence" value="ECO:0007669"/>
    <property type="project" value="TreeGrafter"/>
</dbReference>
<dbReference type="RefSeq" id="WP_123639396.1">
    <property type="nucleotide sequence ID" value="NZ_RJUK01000003.1"/>
</dbReference>